<evidence type="ECO:0000256" key="3">
    <source>
        <dbReference type="ARBA" id="ARBA00023163"/>
    </source>
</evidence>
<dbReference type="CDD" id="cd07377">
    <property type="entry name" value="WHTH_GntR"/>
    <property type="match status" value="1"/>
</dbReference>
<name>A0ABU4RQ33_9HYPH</name>
<evidence type="ECO:0000313" key="5">
    <source>
        <dbReference type="EMBL" id="MDX6806214.1"/>
    </source>
</evidence>
<dbReference type="EMBL" id="JAXAFJ010000004">
    <property type="protein sequence ID" value="MDX6806214.1"/>
    <property type="molecule type" value="Genomic_DNA"/>
</dbReference>
<dbReference type="NCBIfam" id="NF003011">
    <property type="entry name" value="PRK03837.1"/>
    <property type="match status" value="1"/>
</dbReference>
<dbReference type="PRINTS" id="PR00035">
    <property type="entry name" value="HTHGNTR"/>
</dbReference>
<keyword evidence="3" id="KW-0804">Transcription</keyword>
<dbReference type="PANTHER" id="PTHR43537">
    <property type="entry name" value="TRANSCRIPTIONAL REGULATOR, GNTR FAMILY"/>
    <property type="match status" value="1"/>
</dbReference>
<dbReference type="SMART" id="SM00895">
    <property type="entry name" value="FCD"/>
    <property type="match status" value="1"/>
</dbReference>
<dbReference type="PANTHER" id="PTHR43537:SF5">
    <property type="entry name" value="UXU OPERON TRANSCRIPTIONAL REGULATOR"/>
    <property type="match status" value="1"/>
</dbReference>
<reference evidence="5 6" key="1">
    <citation type="submission" date="2023-11" db="EMBL/GenBank/DDBJ databases">
        <authorList>
            <person name="Bao R."/>
        </authorList>
    </citation>
    <scope>NUCLEOTIDE SEQUENCE [LARGE SCALE GENOMIC DNA]</scope>
    <source>
        <strain evidence="5 6">PJ23</strain>
    </source>
</reference>
<keyword evidence="1" id="KW-0805">Transcription regulation</keyword>
<accession>A0ABU4RQ33</accession>
<dbReference type="RefSeq" id="WP_319844331.1">
    <property type="nucleotide sequence ID" value="NZ_JAXAFJ010000004.1"/>
</dbReference>
<dbReference type="Pfam" id="PF07729">
    <property type="entry name" value="FCD"/>
    <property type="match status" value="1"/>
</dbReference>
<sequence>MANPPEAIVRRKLSDEIFDRLKALITSGELGPGDAMPSERELMERFGVGRPAIREALQALANNRLVTISHGERARVREVNARSIFEQVDLTAKMLLSTSPTSLEHLKQARRLFERAMVREAAARATEDDVARLAAVLDEQTRGAADPQTFISADMRFHREIAAISRNPLFEAVSEAMLGWLRKYHTEVLLWRGKENLTLVEHGQIIRHIAANEADDAEEMMARHLDRSSSLYTHTQS</sequence>
<dbReference type="InterPro" id="IPR036390">
    <property type="entry name" value="WH_DNA-bd_sf"/>
</dbReference>
<dbReference type="Pfam" id="PF00392">
    <property type="entry name" value="GntR"/>
    <property type="match status" value="1"/>
</dbReference>
<evidence type="ECO:0000256" key="2">
    <source>
        <dbReference type="ARBA" id="ARBA00023125"/>
    </source>
</evidence>
<organism evidence="5 6">
    <name type="scientific">Terrihabitans rhizophilus</name>
    <dbReference type="NCBI Taxonomy" id="3092662"/>
    <lineage>
        <taxon>Bacteria</taxon>
        <taxon>Pseudomonadati</taxon>
        <taxon>Pseudomonadota</taxon>
        <taxon>Alphaproteobacteria</taxon>
        <taxon>Hyphomicrobiales</taxon>
        <taxon>Terrihabitans</taxon>
    </lineage>
</organism>
<comment type="caution">
    <text evidence="5">The sequence shown here is derived from an EMBL/GenBank/DDBJ whole genome shotgun (WGS) entry which is preliminary data.</text>
</comment>
<dbReference type="Gene3D" id="1.10.10.10">
    <property type="entry name" value="Winged helix-like DNA-binding domain superfamily/Winged helix DNA-binding domain"/>
    <property type="match status" value="1"/>
</dbReference>
<dbReference type="SUPFAM" id="SSF48008">
    <property type="entry name" value="GntR ligand-binding domain-like"/>
    <property type="match status" value="1"/>
</dbReference>
<dbReference type="Gene3D" id="1.20.120.530">
    <property type="entry name" value="GntR ligand-binding domain-like"/>
    <property type="match status" value="1"/>
</dbReference>
<protein>
    <submittedName>
        <fullName evidence="5">Transcriptional regulator NanR</fullName>
    </submittedName>
</protein>
<dbReference type="Proteomes" id="UP001274321">
    <property type="component" value="Unassembled WGS sequence"/>
</dbReference>
<evidence type="ECO:0000313" key="6">
    <source>
        <dbReference type="Proteomes" id="UP001274321"/>
    </source>
</evidence>
<feature type="domain" description="HTH gntR-type" evidence="4">
    <location>
        <begin position="11"/>
        <end position="79"/>
    </location>
</feature>
<proteinExistence type="predicted"/>
<evidence type="ECO:0000256" key="1">
    <source>
        <dbReference type="ARBA" id="ARBA00023015"/>
    </source>
</evidence>
<gene>
    <name evidence="5" type="ORF">SCD90_09065</name>
</gene>
<keyword evidence="2" id="KW-0238">DNA-binding</keyword>
<keyword evidence="6" id="KW-1185">Reference proteome</keyword>
<dbReference type="InterPro" id="IPR011711">
    <property type="entry name" value="GntR_C"/>
</dbReference>
<dbReference type="InterPro" id="IPR000524">
    <property type="entry name" value="Tscrpt_reg_HTH_GntR"/>
</dbReference>
<dbReference type="PROSITE" id="PS50949">
    <property type="entry name" value="HTH_GNTR"/>
    <property type="match status" value="1"/>
</dbReference>
<evidence type="ECO:0000259" key="4">
    <source>
        <dbReference type="PROSITE" id="PS50949"/>
    </source>
</evidence>
<dbReference type="InterPro" id="IPR008920">
    <property type="entry name" value="TF_FadR/GntR_C"/>
</dbReference>
<dbReference type="SMART" id="SM00345">
    <property type="entry name" value="HTH_GNTR"/>
    <property type="match status" value="1"/>
</dbReference>
<dbReference type="InterPro" id="IPR036388">
    <property type="entry name" value="WH-like_DNA-bd_sf"/>
</dbReference>
<dbReference type="SUPFAM" id="SSF46785">
    <property type="entry name" value="Winged helix' DNA-binding domain"/>
    <property type="match status" value="1"/>
</dbReference>